<feature type="domain" description="HTH tetR-type" evidence="5">
    <location>
        <begin position="21"/>
        <end position="81"/>
    </location>
</feature>
<dbReference type="GO" id="GO:0003700">
    <property type="term" value="F:DNA-binding transcription factor activity"/>
    <property type="evidence" value="ECO:0007669"/>
    <property type="project" value="TreeGrafter"/>
</dbReference>
<evidence type="ECO:0000256" key="2">
    <source>
        <dbReference type="ARBA" id="ARBA00023125"/>
    </source>
</evidence>
<dbReference type="STRING" id="394096.DB31_5483"/>
<dbReference type="Proteomes" id="UP000028725">
    <property type="component" value="Unassembled WGS sequence"/>
</dbReference>
<reference evidence="6 7" key="1">
    <citation type="submission" date="2014-04" db="EMBL/GenBank/DDBJ databases">
        <title>Genome assembly of Hyalangium minutum DSM 14724.</title>
        <authorList>
            <person name="Sharma G."/>
            <person name="Subramanian S."/>
        </authorList>
    </citation>
    <scope>NUCLEOTIDE SEQUENCE [LARGE SCALE GENOMIC DNA]</scope>
    <source>
        <strain evidence="6 7">DSM 14724</strain>
    </source>
</reference>
<keyword evidence="3" id="KW-0804">Transcription</keyword>
<dbReference type="InterPro" id="IPR004111">
    <property type="entry name" value="Repressor_TetR_C"/>
</dbReference>
<keyword evidence="7" id="KW-1185">Reference proteome</keyword>
<dbReference type="AlphaFoldDB" id="A0A085WRX8"/>
<dbReference type="EMBL" id="JMCB01000003">
    <property type="protein sequence ID" value="KFE70441.1"/>
    <property type="molecule type" value="Genomic_DNA"/>
</dbReference>
<dbReference type="PANTHER" id="PTHR30055:SF151">
    <property type="entry name" value="TRANSCRIPTIONAL REGULATORY PROTEIN"/>
    <property type="match status" value="1"/>
</dbReference>
<evidence type="ECO:0000256" key="1">
    <source>
        <dbReference type="ARBA" id="ARBA00023015"/>
    </source>
</evidence>
<dbReference type="GO" id="GO:0000976">
    <property type="term" value="F:transcription cis-regulatory region binding"/>
    <property type="evidence" value="ECO:0007669"/>
    <property type="project" value="TreeGrafter"/>
</dbReference>
<dbReference type="InterPro" id="IPR001647">
    <property type="entry name" value="HTH_TetR"/>
</dbReference>
<dbReference type="InterPro" id="IPR050109">
    <property type="entry name" value="HTH-type_TetR-like_transc_reg"/>
</dbReference>
<name>A0A085WRX8_9BACT</name>
<evidence type="ECO:0000256" key="3">
    <source>
        <dbReference type="ARBA" id="ARBA00023163"/>
    </source>
</evidence>
<dbReference type="Pfam" id="PF00440">
    <property type="entry name" value="TetR_N"/>
    <property type="match status" value="1"/>
</dbReference>
<dbReference type="GO" id="GO:0045892">
    <property type="term" value="P:negative regulation of DNA-templated transcription"/>
    <property type="evidence" value="ECO:0007669"/>
    <property type="project" value="InterPro"/>
</dbReference>
<dbReference type="InterPro" id="IPR009057">
    <property type="entry name" value="Homeodomain-like_sf"/>
</dbReference>
<keyword evidence="1" id="KW-0805">Transcription regulation</keyword>
<gene>
    <name evidence="6" type="ORF">DB31_5483</name>
</gene>
<feature type="DNA-binding region" description="H-T-H motif" evidence="4">
    <location>
        <begin position="44"/>
        <end position="63"/>
    </location>
</feature>
<dbReference type="RefSeq" id="WP_044185536.1">
    <property type="nucleotide sequence ID" value="NZ_JMCB01000003.1"/>
</dbReference>
<proteinExistence type="predicted"/>
<dbReference type="SUPFAM" id="SSF46689">
    <property type="entry name" value="Homeodomain-like"/>
    <property type="match status" value="1"/>
</dbReference>
<dbReference type="InterPro" id="IPR036271">
    <property type="entry name" value="Tet_transcr_reg_TetR-rel_C_sf"/>
</dbReference>
<evidence type="ECO:0000259" key="5">
    <source>
        <dbReference type="PROSITE" id="PS50977"/>
    </source>
</evidence>
<dbReference type="PATRIC" id="fig|394096.3.peg.1963"/>
<evidence type="ECO:0000313" key="6">
    <source>
        <dbReference type="EMBL" id="KFE70441.1"/>
    </source>
</evidence>
<keyword evidence="2 4" id="KW-0238">DNA-binding</keyword>
<evidence type="ECO:0000313" key="7">
    <source>
        <dbReference type="Proteomes" id="UP000028725"/>
    </source>
</evidence>
<dbReference type="Pfam" id="PF02909">
    <property type="entry name" value="TetR_C_1"/>
    <property type="match status" value="1"/>
</dbReference>
<sequence length="240" mass="26079">MSDSTLVWDRPEPPERPAPSLLSRARIVAAAVALADAEGLEAVSIRKVAAALDAGPMRLYRYVDTKEELLLLMVDAVYAEMPAPAGRTWREAVRSAARGVREAALAHEWFADLLGGRPHLGPATLAHADALLAAIRSDPGVPDIDTAMRITEALALVLNGAVRKEVAERRAERASGKSEAQWQAASGPYLERMLATGRYETLAEAVRDARHLDAAEIFELGLDYLLDGIEANLPSRDRRR</sequence>
<comment type="caution">
    <text evidence="6">The sequence shown here is derived from an EMBL/GenBank/DDBJ whole genome shotgun (WGS) entry which is preliminary data.</text>
</comment>
<dbReference type="PANTHER" id="PTHR30055">
    <property type="entry name" value="HTH-TYPE TRANSCRIPTIONAL REGULATOR RUTR"/>
    <property type="match status" value="1"/>
</dbReference>
<protein>
    <submittedName>
        <fullName evidence="6">Transcriptional regulator, TetR family protein</fullName>
    </submittedName>
</protein>
<dbReference type="Gene3D" id="1.10.10.60">
    <property type="entry name" value="Homeodomain-like"/>
    <property type="match status" value="1"/>
</dbReference>
<organism evidence="6 7">
    <name type="scientific">Hyalangium minutum</name>
    <dbReference type="NCBI Taxonomy" id="394096"/>
    <lineage>
        <taxon>Bacteria</taxon>
        <taxon>Pseudomonadati</taxon>
        <taxon>Myxococcota</taxon>
        <taxon>Myxococcia</taxon>
        <taxon>Myxococcales</taxon>
        <taxon>Cystobacterineae</taxon>
        <taxon>Archangiaceae</taxon>
        <taxon>Hyalangium</taxon>
    </lineage>
</organism>
<dbReference type="SUPFAM" id="SSF48498">
    <property type="entry name" value="Tetracyclin repressor-like, C-terminal domain"/>
    <property type="match status" value="1"/>
</dbReference>
<accession>A0A085WRX8</accession>
<dbReference type="Gene3D" id="1.10.357.10">
    <property type="entry name" value="Tetracycline Repressor, domain 2"/>
    <property type="match status" value="1"/>
</dbReference>
<evidence type="ECO:0000256" key="4">
    <source>
        <dbReference type="PROSITE-ProRule" id="PRU00335"/>
    </source>
</evidence>
<dbReference type="PROSITE" id="PS50977">
    <property type="entry name" value="HTH_TETR_2"/>
    <property type="match status" value="1"/>
</dbReference>